<gene>
    <name evidence="2" type="ORF">ACJ72_03375</name>
</gene>
<comment type="caution">
    <text evidence="2">The sequence shown here is derived from an EMBL/GenBank/DDBJ whole genome shotgun (WGS) entry which is preliminary data.</text>
</comment>
<evidence type="ECO:0000313" key="3">
    <source>
        <dbReference type="Proteomes" id="UP000091918"/>
    </source>
</evidence>
<feature type="region of interest" description="Disordered" evidence="1">
    <location>
        <begin position="1"/>
        <end position="71"/>
    </location>
</feature>
<dbReference type="Proteomes" id="UP000091918">
    <property type="component" value="Unassembled WGS sequence"/>
</dbReference>
<feature type="compositionally biased region" description="Polar residues" evidence="1">
    <location>
        <begin position="9"/>
        <end position="18"/>
    </location>
</feature>
<feature type="compositionally biased region" description="Basic and acidic residues" evidence="1">
    <location>
        <begin position="55"/>
        <end position="71"/>
    </location>
</feature>
<proteinExistence type="predicted"/>
<sequence>MPHKVVDSYPSSTTSTRGGKSVKVLNPSRDAKGQQQSDPASKKPANVVVHNHGSRTYDEKRRSDWEGGRWK</sequence>
<organism evidence="2 3">
    <name type="scientific">Emergomyces africanus</name>
    <dbReference type="NCBI Taxonomy" id="1955775"/>
    <lineage>
        <taxon>Eukaryota</taxon>
        <taxon>Fungi</taxon>
        <taxon>Dikarya</taxon>
        <taxon>Ascomycota</taxon>
        <taxon>Pezizomycotina</taxon>
        <taxon>Eurotiomycetes</taxon>
        <taxon>Eurotiomycetidae</taxon>
        <taxon>Onygenales</taxon>
        <taxon>Ajellomycetaceae</taxon>
        <taxon>Emergomyces</taxon>
    </lineage>
</organism>
<evidence type="ECO:0000256" key="1">
    <source>
        <dbReference type="SAM" id="MobiDB-lite"/>
    </source>
</evidence>
<protein>
    <submittedName>
        <fullName evidence="2">Uncharacterized protein</fullName>
    </submittedName>
</protein>
<accession>A0A1B7NZS1</accession>
<name>A0A1B7NZS1_9EURO</name>
<dbReference type="AlphaFoldDB" id="A0A1B7NZS1"/>
<reference evidence="2 3" key="1">
    <citation type="submission" date="2015-07" db="EMBL/GenBank/DDBJ databases">
        <title>Emmonsia species relationships and genome sequence.</title>
        <authorList>
            <person name="Cuomo C.A."/>
            <person name="Schwartz I.S."/>
            <person name="Kenyon C."/>
            <person name="de Hoog G.S."/>
            <person name="Govender N.P."/>
            <person name="Botha A."/>
            <person name="Moreno L."/>
            <person name="de Vries M."/>
            <person name="Munoz J.F."/>
            <person name="Stielow J.B."/>
        </authorList>
    </citation>
    <scope>NUCLEOTIDE SEQUENCE [LARGE SCALE GENOMIC DNA]</scope>
    <source>
        <strain evidence="2 3">CBS 136260</strain>
    </source>
</reference>
<evidence type="ECO:0000313" key="2">
    <source>
        <dbReference type="EMBL" id="OAX82268.1"/>
    </source>
</evidence>
<keyword evidence="3" id="KW-1185">Reference proteome</keyword>
<dbReference type="EMBL" id="LGUA01000330">
    <property type="protein sequence ID" value="OAX82268.1"/>
    <property type="molecule type" value="Genomic_DNA"/>
</dbReference>
<dbReference type="OrthoDB" id="4186939at2759"/>